<dbReference type="OrthoDB" id="9992197at2759"/>
<keyword evidence="8" id="KW-0679">Respiratory chain</keyword>
<sequence>MASGFGYTGGRSRCHPFWQEFTKCYSQADEPLDCLPQKEDYLECLHHKKEIARAQTIKQTYLSHQGKEVASRKAEAEVAVGSGIISSLGLLDTSKDEEEPEPEPEDAKSDEKSDGQQEDKPEDGDGEGEGEDEEASKDKDAQAQKRTDSCDGNRGNAPVHDVQRLTD</sequence>
<evidence type="ECO:0000256" key="11">
    <source>
        <dbReference type="ARBA" id="ARBA00023128"/>
    </source>
</evidence>
<evidence type="ECO:0000256" key="15">
    <source>
        <dbReference type="ARBA" id="ARBA00032739"/>
    </source>
</evidence>
<dbReference type="Proteomes" id="UP000009131">
    <property type="component" value="Unassembled WGS sequence"/>
</dbReference>
<evidence type="ECO:0000256" key="13">
    <source>
        <dbReference type="ARBA" id="ARBA00023157"/>
    </source>
</evidence>
<evidence type="ECO:0000256" key="6">
    <source>
        <dbReference type="ARBA" id="ARBA00013482"/>
    </source>
</evidence>
<evidence type="ECO:0000256" key="7">
    <source>
        <dbReference type="ARBA" id="ARBA00022448"/>
    </source>
</evidence>
<feature type="compositionally biased region" description="Basic and acidic residues" evidence="17">
    <location>
        <begin position="105"/>
        <end position="119"/>
    </location>
</feature>
<comment type="subunit">
    <text evidence="5">Mammalian complex I is composed of 45 different subunits. This is a component of the iron-sulfur (IP) fragment of the enzyme.</text>
</comment>
<evidence type="ECO:0000313" key="18">
    <source>
        <dbReference type="EMBL" id="GAA98468.1"/>
    </source>
</evidence>
<keyword evidence="11" id="KW-0496">Mitochondrion</keyword>
<feature type="compositionally biased region" description="Acidic residues" evidence="17">
    <location>
        <begin position="95"/>
        <end position="104"/>
    </location>
</feature>
<dbReference type="InParanoid" id="G7E6K8"/>
<comment type="subcellular location">
    <subcellularLocation>
        <location evidence="3">Mitochondrion inner membrane</location>
        <topology evidence="3">Peripheral membrane protein</topology>
    </subcellularLocation>
    <subcellularLocation>
        <location evidence="2">Mitochondrion intermembrane space</location>
    </subcellularLocation>
</comment>
<dbReference type="HOGENOM" id="CLU_1594964_0_0_1"/>
<gene>
    <name evidence="18" type="primary">Mo05154</name>
    <name evidence="18" type="ORF">E5Q_05154</name>
</gene>
<feature type="compositionally biased region" description="Acidic residues" evidence="17">
    <location>
        <begin position="120"/>
        <end position="135"/>
    </location>
</feature>
<feature type="compositionally biased region" description="Basic and acidic residues" evidence="17">
    <location>
        <begin position="136"/>
        <end position="151"/>
    </location>
</feature>
<keyword evidence="13 16" id="KW-1015">Disulfide bond</keyword>
<dbReference type="AlphaFoldDB" id="G7E6K8"/>
<dbReference type="GO" id="GO:0005743">
    <property type="term" value="C:mitochondrial inner membrane"/>
    <property type="evidence" value="ECO:0007669"/>
    <property type="project" value="UniProtKB-SubCell"/>
</dbReference>
<dbReference type="CDD" id="cd24141">
    <property type="entry name" value="NDUFS5-like"/>
    <property type="match status" value="1"/>
</dbReference>
<feature type="region of interest" description="Disordered" evidence="17">
    <location>
        <begin position="83"/>
        <end position="167"/>
    </location>
</feature>
<feature type="disulfide bond" evidence="16">
    <location>
        <begin position="24"/>
        <end position="34"/>
    </location>
</feature>
<comment type="similarity">
    <text evidence="4">Belongs to the complex I NDUFS5 subunit family.</text>
</comment>
<keyword evidence="12" id="KW-0472">Membrane</keyword>
<keyword evidence="7" id="KW-0813">Transport</keyword>
<evidence type="ECO:0000256" key="1">
    <source>
        <dbReference type="ARBA" id="ARBA00003195"/>
    </source>
</evidence>
<dbReference type="EMBL" id="BABT02000152">
    <property type="protein sequence ID" value="GAA98468.1"/>
    <property type="molecule type" value="Genomic_DNA"/>
</dbReference>
<reference evidence="18 19" key="1">
    <citation type="journal article" date="2011" name="J. Gen. Appl. Microbiol.">
        <title>Draft genome sequencing of the enigmatic basidiomycete Mixia osmundae.</title>
        <authorList>
            <person name="Nishida H."/>
            <person name="Nagatsuka Y."/>
            <person name="Sugiyama J."/>
        </authorList>
    </citation>
    <scope>NUCLEOTIDE SEQUENCE [LARGE SCALE GENOMIC DNA]</scope>
    <source>
        <strain evidence="19">CBS 9802 / IAM 14324 / JCM 22182 / KY 12970</strain>
    </source>
</reference>
<proteinExistence type="inferred from homology"/>
<accession>G7E6K8</accession>
<dbReference type="PANTHER" id="PTHR15224:SF1">
    <property type="entry name" value="NADH DEHYDROGENASE [UBIQUINONE] IRON-SULFUR PROTEIN 5"/>
    <property type="match status" value="1"/>
</dbReference>
<evidence type="ECO:0000256" key="16">
    <source>
        <dbReference type="PIRSR" id="PIRSR619342-50"/>
    </source>
</evidence>
<dbReference type="GO" id="GO:0032981">
    <property type="term" value="P:mitochondrial respiratory chain complex I assembly"/>
    <property type="evidence" value="ECO:0007669"/>
    <property type="project" value="TreeGrafter"/>
</dbReference>
<evidence type="ECO:0000256" key="12">
    <source>
        <dbReference type="ARBA" id="ARBA00023136"/>
    </source>
</evidence>
<reference evidence="18 19" key="2">
    <citation type="journal article" date="2012" name="Open Biol.">
        <title>Characteristics of nucleosomes and linker DNA regions on the genome of the basidiomycete Mixia osmundae revealed by mono- and dinucleosome mapping.</title>
        <authorList>
            <person name="Nishida H."/>
            <person name="Kondo S."/>
            <person name="Matsumoto T."/>
            <person name="Suzuki Y."/>
            <person name="Yoshikawa H."/>
            <person name="Taylor T.D."/>
            <person name="Sugiyama J."/>
        </authorList>
    </citation>
    <scope>NUCLEOTIDE SEQUENCE [LARGE SCALE GENOMIC DNA]</scope>
    <source>
        <strain evidence="19">CBS 9802 / IAM 14324 / JCM 22182 / KY 12970</strain>
    </source>
</reference>
<organism evidence="18 19">
    <name type="scientific">Mixia osmundae (strain CBS 9802 / IAM 14324 / JCM 22182 / KY 12970)</name>
    <dbReference type="NCBI Taxonomy" id="764103"/>
    <lineage>
        <taxon>Eukaryota</taxon>
        <taxon>Fungi</taxon>
        <taxon>Dikarya</taxon>
        <taxon>Basidiomycota</taxon>
        <taxon>Pucciniomycotina</taxon>
        <taxon>Mixiomycetes</taxon>
        <taxon>Mixiales</taxon>
        <taxon>Mixiaceae</taxon>
        <taxon>Mixia</taxon>
    </lineage>
</organism>
<dbReference type="PROSITE" id="PS51808">
    <property type="entry name" value="CHCH"/>
    <property type="match status" value="1"/>
</dbReference>
<evidence type="ECO:0000256" key="10">
    <source>
        <dbReference type="ARBA" id="ARBA00022982"/>
    </source>
</evidence>
<comment type="function">
    <text evidence="1">Accessory subunit of the mitochondrial membrane respiratory chain NADH dehydrogenase (Complex I), that is believed not to be involved in catalysis. Complex I functions in the transfer of electrons from NADH to the respiratory chain. The immediate electron acceptor for the enzyme is believed to be ubiquinone.</text>
</comment>
<dbReference type="STRING" id="764103.G7E6K8"/>
<dbReference type="eggNOG" id="ENOG502S71X">
    <property type="taxonomic scope" value="Eukaryota"/>
</dbReference>
<evidence type="ECO:0000256" key="9">
    <source>
        <dbReference type="ARBA" id="ARBA00022792"/>
    </source>
</evidence>
<comment type="caution">
    <text evidence="18">The sequence shown here is derived from an EMBL/GenBank/DDBJ whole genome shotgun (WGS) entry which is preliminary data.</text>
</comment>
<dbReference type="GO" id="GO:0005758">
    <property type="term" value="C:mitochondrial intermembrane space"/>
    <property type="evidence" value="ECO:0007669"/>
    <property type="project" value="UniProtKB-SubCell"/>
</dbReference>
<keyword evidence="19" id="KW-1185">Reference proteome</keyword>
<evidence type="ECO:0000256" key="17">
    <source>
        <dbReference type="SAM" id="MobiDB-lite"/>
    </source>
</evidence>
<protein>
    <recommendedName>
        <fullName evidence="6">NADH dehydrogenase [ubiquinone] iron-sulfur protein 5</fullName>
    </recommendedName>
    <alternativeName>
        <fullName evidence="14">Complex I-15 kDa</fullName>
    </alternativeName>
    <alternativeName>
        <fullName evidence="15">NADH-ubiquinone oxidoreductase 15 kDa subunit</fullName>
    </alternativeName>
</protein>
<feature type="disulfide bond" evidence="16">
    <location>
        <begin position="14"/>
        <end position="44"/>
    </location>
</feature>
<evidence type="ECO:0000313" key="19">
    <source>
        <dbReference type="Proteomes" id="UP000009131"/>
    </source>
</evidence>
<evidence type="ECO:0000256" key="4">
    <source>
        <dbReference type="ARBA" id="ARBA00007372"/>
    </source>
</evidence>
<evidence type="ECO:0000256" key="3">
    <source>
        <dbReference type="ARBA" id="ARBA00004637"/>
    </source>
</evidence>
<evidence type="ECO:0000256" key="8">
    <source>
        <dbReference type="ARBA" id="ARBA00022660"/>
    </source>
</evidence>
<keyword evidence="9" id="KW-0999">Mitochondrion inner membrane</keyword>
<name>G7E6K8_MIXOS</name>
<evidence type="ECO:0000256" key="14">
    <source>
        <dbReference type="ARBA" id="ARBA00031222"/>
    </source>
</evidence>
<dbReference type="InterPro" id="IPR019342">
    <property type="entry name" value="NADH_UbQ_OxRdtase_FeS-su5"/>
</dbReference>
<evidence type="ECO:0000256" key="2">
    <source>
        <dbReference type="ARBA" id="ARBA00004569"/>
    </source>
</evidence>
<dbReference type="PANTHER" id="PTHR15224">
    <property type="entry name" value="NADH DEHYDROGENASE [UBIQUINONE] IRON-SULFUR PROTEIN 5"/>
    <property type="match status" value="1"/>
</dbReference>
<keyword evidence="10" id="KW-0249">Electron transport</keyword>
<evidence type="ECO:0000256" key="5">
    <source>
        <dbReference type="ARBA" id="ARBA00011261"/>
    </source>
</evidence>